<keyword evidence="2" id="KW-1185">Reference proteome</keyword>
<accession>A0ABU1AXS1</accession>
<gene>
    <name evidence="1" type="ORF">QEH52_15240</name>
</gene>
<evidence type="ECO:0000313" key="2">
    <source>
        <dbReference type="Proteomes" id="UP001225316"/>
    </source>
</evidence>
<name>A0ABU1AXS1_9BACT</name>
<sequence>MSTLVSVETNLSSSNKAKLLAQENARLGITIALGELQKYTGVDQSITARSDMDVSLVNTTDSSGHWLGAYRNGAAADYTQQPHLAAADIVSASDTKGSQAKLMNWLISGNEGLGDRLNIPSALAFTPNDVVANLTGATAISTNITVADQPARLLVGPNTVGDALVDYVAAPLQQIAVGDSDSVSGYAWWISDEASKARVNLPMPSTLVESQNAFVSTPRTAIELMDAVHTTDQTSLEAASMLELDPTGAESAYDPSHSRLLQTIGLKDLTHLTSNDADVDTLEQLIAYRYHDLTAYSSSLITDSYAGGMKQDLSALLATGATTPADDETLFATVSSDPPGDPDFDFDVPTWGQLRSFAQTSAGSELTPRLPSKTAGGISPVLTYLSLGFQYVIGEDGSSIELAVFPIAVLWNPYTTPIKAHDYEVGFQRRYSGTTWMQLQEYDEASEARNGMPWKVKETRSLNRAGGTRSGSHSRPSGSYFRFVVRTPTLQPGESYIYSLQGAESGKIYQADSNGEPQNILTQGFNPSGYTRLSAISSKSAGTDENTLYRVAIVRSTSTSATKTIPSISGSWPYAYIAKDNLRSGEACAYLGEVVSEEPLGYDATSDGKRWYQSFTRLYAGTNEAYSSGSGLIQGPAPLSSVTQPVFAQTVKAQFSHSGIRWIAQSNPRAMIVMRQPRRLGSNGDGIDSSPPAYTASSNYIDWPQFIVGVNEDASSGYSLDAEANDETIQSTLFEFRPDTQSLLSLGQLQHAHLGYTDGHPSYAIGNSLADYRLASRDQVLYLSNNQGTVPTPLVKVYYDYSWNLNRSLFDRYFFSSVPHAGTGAITDDADTPIPVQLPNSRIQIRDGYTEAELKDASLAATHLELDGGFNINSTSEQAWRAVLGGINKLAYDPVNENPSAIRLQAALARFSKPTLAPNSESSSWQGFRQLDEEQIAQLARNIVAEIRNRGPFVSMADFVNRRLVDSTLTASVDERLKGTLQAAIDAITTGPLATNSDSVQHLDDAPSYSKGSYYDLDAMRGGSASVAPYSSKSAFAPQFLTQADILSAVGSTLTARSDTFKIRSYGEIINPVTQEVDGRAWCEAIVQRTTEYVDSSEPVELHPSLANEINQSFGRKYKIVKFRWLSSEEI</sequence>
<proteinExistence type="predicted"/>
<dbReference type="EMBL" id="JARXHW010000043">
    <property type="protein sequence ID" value="MDQ8208881.1"/>
    <property type="molecule type" value="Genomic_DNA"/>
</dbReference>
<protein>
    <submittedName>
        <fullName evidence="1">Uncharacterized protein</fullName>
    </submittedName>
</protein>
<comment type="caution">
    <text evidence="1">The sequence shown here is derived from an EMBL/GenBank/DDBJ whole genome shotgun (WGS) entry which is preliminary data.</text>
</comment>
<dbReference type="Proteomes" id="UP001225316">
    <property type="component" value="Unassembled WGS sequence"/>
</dbReference>
<dbReference type="RefSeq" id="WP_308951608.1">
    <property type="nucleotide sequence ID" value="NZ_JARXHW010000043.1"/>
</dbReference>
<reference evidence="1 2" key="1">
    <citation type="submission" date="2023-04" db="EMBL/GenBank/DDBJ databases">
        <title>A novel bacteria isolated from coastal sediment.</title>
        <authorList>
            <person name="Liu X.-J."/>
            <person name="Du Z.-J."/>
        </authorList>
    </citation>
    <scope>NUCLEOTIDE SEQUENCE [LARGE SCALE GENOMIC DNA]</scope>
    <source>
        <strain evidence="1 2">SDUM461003</strain>
    </source>
</reference>
<organism evidence="1 2">
    <name type="scientific">Thalassobacterium maritimum</name>
    <dbReference type="NCBI Taxonomy" id="3041265"/>
    <lineage>
        <taxon>Bacteria</taxon>
        <taxon>Pseudomonadati</taxon>
        <taxon>Verrucomicrobiota</taxon>
        <taxon>Opitutia</taxon>
        <taxon>Puniceicoccales</taxon>
        <taxon>Coraliomargaritaceae</taxon>
        <taxon>Thalassobacterium</taxon>
    </lineage>
</organism>
<evidence type="ECO:0000313" key="1">
    <source>
        <dbReference type="EMBL" id="MDQ8208881.1"/>
    </source>
</evidence>